<dbReference type="GO" id="GO:0005524">
    <property type="term" value="F:ATP binding"/>
    <property type="evidence" value="ECO:0007669"/>
    <property type="project" value="InterPro"/>
</dbReference>
<feature type="compositionally biased region" description="Polar residues" evidence="1">
    <location>
        <begin position="1"/>
        <end position="10"/>
    </location>
</feature>
<feature type="compositionally biased region" description="Basic and acidic residues" evidence="1">
    <location>
        <begin position="244"/>
        <end position="255"/>
    </location>
</feature>
<dbReference type="GO" id="GO:0004674">
    <property type="term" value="F:protein serine/threonine kinase activity"/>
    <property type="evidence" value="ECO:0007669"/>
    <property type="project" value="TreeGrafter"/>
</dbReference>
<name>A0A2V3IW49_9FLOR</name>
<evidence type="ECO:0000259" key="2">
    <source>
        <dbReference type="PROSITE" id="PS50011"/>
    </source>
</evidence>
<feature type="region of interest" description="Disordered" evidence="1">
    <location>
        <begin position="621"/>
        <end position="696"/>
    </location>
</feature>
<feature type="compositionally biased region" description="Basic residues" evidence="1">
    <location>
        <begin position="683"/>
        <end position="692"/>
    </location>
</feature>
<protein>
    <recommendedName>
        <fullName evidence="2">Protein kinase domain-containing protein</fullName>
    </recommendedName>
</protein>
<dbReference type="EMBL" id="NBIV01000040">
    <property type="protein sequence ID" value="PXF46368.1"/>
    <property type="molecule type" value="Genomic_DNA"/>
</dbReference>
<accession>A0A2V3IW49</accession>
<feature type="domain" description="Protein kinase" evidence="2">
    <location>
        <begin position="58"/>
        <end position="365"/>
    </location>
</feature>
<comment type="caution">
    <text evidence="3">The sequence shown here is derived from an EMBL/GenBank/DDBJ whole genome shotgun (WGS) entry which is preliminary data.</text>
</comment>
<keyword evidence="4" id="KW-1185">Reference proteome</keyword>
<dbReference type="AlphaFoldDB" id="A0A2V3IW49"/>
<organism evidence="3 4">
    <name type="scientific">Gracilariopsis chorda</name>
    <dbReference type="NCBI Taxonomy" id="448386"/>
    <lineage>
        <taxon>Eukaryota</taxon>
        <taxon>Rhodophyta</taxon>
        <taxon>Florideophyceae</taxon>
        <taxon>Rhodymeniophycidae</taxon>
        <taxon>Gracilariales</taxon>
        <taxon>Gracilariaceae</taxon>
        <taxon>Gracilariopsis</taxon>
    </lineage>
</organism>
<dbReference type="Gene3D" id="1.10.510.10">
    <property type="entry name" value="Transferase(Phosphotransferase) domain 1"/>
    <property type="match status" value="1"/>
</dbReference>
<dbReference type="InterPro" id="IPR016024">
    <property type="entry name" value="ARM-type_fold"/>
</dbReference>
<feature type="region of interest" description="Disordered" evidence="1">
    <location>
        <begin position="433"/>
        <end position="478"/>
    </location>
</feature>
<dbReference type="SUPFAM" id="SSF48371">
    <property type="entry name" value="ARM repeat"/>
    <property type="match status" value="1"/>
</dbReference>
<feature type="region of interest" description="Disordered" evidence="1">
    <location>
        <begin position="375"/>
        <end position="395"/>
    </location>
</feature>
<dbReference type="OrthoDB" id="10539269at2759"/>
<dbReference type="PANTHER" id="PTHR44329">
    <property type="entry name" value="SERINE/THREONINE-PROTEIN KINASE TNNI3K-RELATED"/>
    <property type="match status" value="1"/>
</dbReference>
<evidence type="ECO:0000313" key="4">
    <source>
        <dbReference type="Proteomes" id="UP000247409"/>
    </source>
</evidence>
<feature type="region of interest" description="Disordered" evidence="1">
    <location>
        <begin position="223"/>
        <end position="272"/>
    </location>
</feature>
<dbReference type="InterPro" id="IPR000719">
    <property type="entry name" value="Prot_kinase_dom"/>
</dbReference>
<dbReference type="InterPro" id="IPR011989">
    <property type="entry name" value="ARM-like"/>
</dbReference>
<feature type="compositionally biased region" description="Low complexity" evidence="1">
    <location>
        <begin position="438"/>
        <end position="447"/>
    </location>
</feature>
<reference evidence="3 4" key="1">
    <citation type="journal article" date="2018" name="Mol. Biol. Evol.">
        <title>Analysis of the draft genome of the red seaweed Gracilariopsis chorda provides insights into genome size evolution in Rhodophyta.</title>
        <authorList>
            <person name="Lee J."/>
            <person name="Yang E.C."/>
            <person name="Graf L."/>
            <person name="Yang J.H."/>
            <person name="Qiu H."/>
            <person name="Zel Zion U."/>
            <person name="Chan C.X."/>
            <person name="Stephens T.G."/>
            <person name="Weber A.P.M."/>
            <person name="Boo G.H."/>
            <person name="Boo S.M."/>
            <person name="Kim K.M."/>
            <person name="Shin Y."/>
            <person name="Jung M."/>
            <person name="Lee S.J."/>
            <person name="Yim H.S."/>
            <person name="Lee J.H."/>
            <person name="Bhattacharya D."/>
            <person name="Yoon H.S."/>
        </authorList>
    </citation>
    <scope>NUCLEOTIDE SEQUENCE [LARGE SCALE GENOMIC DNA]</scope>
    <source>
        <strain evidence="3 4">SKKU-2015</strain>
        <tissue evidence="3">Whole body</tissue>
    </source>
</reference>
<dbReference type="InterPro" id="IPR011009">
    <property type="entry name" value="Kinase-like_dom_sf"/>
</dbReference>
<evidence type="ECO:0000313" key="3">
    <source>
        <dbReference type="EMBL" id="PXF46368.1"/>
    </source>
</evidence>
<dbReference type="Pfam" id="PF07714">
    <property type="entry name" value="PK_Tyr_Ser-Thr"/>
    <property type="match status" value="1"/>
</dbReference>
<dbReference type="SUPFAM" id="SSF56112">
    <property type="entry name" value="Protein kinase-like (PK-like)"/>
    <property type="match status" value="1"/>
</dbReference>
<dbReference type="InterPro" id="IPR051681">
    <property type="entry name" value="Ser/Thr_Kinases-Pseudokinases"/>
</dbReference>
<feature type="compositionally biased region" description="Polar residues" evidence="1">
    <location>
        <begin position="256"/>
        <end position="269"/>
    </location>
</feature>
<evidence type="ECO:0000256" key="1">
    <source>
        <dbReference type="SAM" id="MobiDB-lite"/>
    </source>
</evidence>
<dbReference type="PANTHER" id="PTHR44329:SF214">
    <property type="entry name" value="PROTEIN KINASE DOMAIN-CONTAINING PROTEIN"/>
    <property type="match status" value="1"/>
</dbReference>
<dbReference type="Proteomes" id="UP000247409">
    <property type="component" value="Unassembled WGS sequence"/>
</dbReference>
<dbReference type="InterPro" id="IPR001245">
    <property type="entry name" value="Ser-Thr/Tyr_kinase_cat_dom"/>
</dbReference>
<dbReference type="STRING" id="448386.A0A2V3IW49"/>
<gene>
    <name evidence="3" type="ORF">BWQ96_03867</name>
</gene>
<proteinExistence type="predicted"/>
<dbReference type="PROSITE" id="PS50011">
    <property type="entry name" value="PROTEIN_KINASE_DOM"/>
    <property type="match status" value="1"/>
</dbReference>
<dbReference type="Gene3D" id="1.25.10.10">
    <property type="entry name" value="Leucine-rich Repeat Variant"/>
    <property type="match status" value="1"/>
</dbReference>
<feature type="region of interest" description="Disordered" evidence="1">
    <location>
        <begin position="1"/>
        <end position="44"/>
    </location>
</feature>
<feature type="compositionally biased region" description="Polar residues" evidence="1">
    <location>
        <begin position="31"/>
        <end position="44"/>
    </location>
</feature>
<sequence>MASATTNSLTRRADHAAKRSVFPFHGEQKLRQSPTISVVSQDSSGDAESLVDNSCCRRMISDILSTGSTADADEYVPSCEQEEVEGFRHSASNVISRTLHNAHVPTEPQRAYNPEALPACTSRGQKPQHYRSSSGQVNVLCSSSPHRAKADNGQALPRYMTSLADELKALRKARTQLNYVSFARIASQVCTRMCELHEENCVLGAVKPSQVLLSEPIQEDGMFPSSGVARIDEPSSSESVSSNREAEKELRKRSDSASACNSMVSTTTAGEGEESWAQKAADVFSFGMLMYEMLTLREPQSFVQASQDGHLLVDGQRLTFSQNGDQDFGGEISEKLRRLVEQCLVQNPCSRPTARDIVVKLNDLIISAATVVRHGEGDNSASRARRPSPPPRQAAFPSVIGMQQVLPAPSAEPALATTDDDCAEAPLIDFSELDGVSDSDQSSVISSNNGAGNGPEPRVSPVTTPEQRSPAFRDGSLFKGRMGTNALVRTRSAAPSHLPQLHLSLSALEPKKSQQSLEEQCTPKSKDTALFLESETKAAHHHHYAGKLPAPVQRIHESVLSRFEGKQKDTPPLIQSTAPRAIRLEGEYEAVPDELSFEERPAESNEPILPGDEAIEPASFSTSMTGQAPDGAPHEYATSTMSSTSLRRKCAKQAEDILDSSPQGVPGDLPSTEPADGTEHRTVHTPKRKSASMKKEMSEDQAAIALKAATTAGEYSMVLAILKRNRKFQGVVKNACIFLETICRDANLYFDFCEEGGVEEYISAVLLFGKIDMTLCEVFFRGMTALSTHADERVSHRLRGMGVPSVIIDILNCYRTDIAIQTAGCECLSLVARSGKLSQTAIATLGGPSVVYRAITQNNSSFKDVKLARASLNAIRYIAENNERAADYLVDVAALDPVASAAELFPDDGLEQDILNALEAFSFYTNGRRSIIMSSGMRALSAIMLRNREPRFLVQCCNFVRAVARWNDPECESAMLQSGISERIVSLMHQSQDIVGEEGARLSWYACYACTFLASFGARSRQRLRRIGAIETVLDVFRRRKDNAKVVHIATDALAELMKNEPESKMHAIRHNIVECLREAHDLHKDSIRVKKAIEWTLVYLNIPKGGSLGPAYGSHTHEDVMNRTNRFDSYRNGKSHPAQKTKTIRFLRFSRKKSGK</sequence>